<feature type="domain" description="RmlD-like substrate binding" evidence="1">
    <location>
        <begin position="3"/>
        <end position="245"/>
    </location>
</feature>
<dbReference type="InterPro" id="IPR029903">
    <property type="entry name" value="RmlD-like-bd"/>
</dbReference>
<dbReference type="SUPFAM" id="SSF51735">
    <property type="entry name" value="NAD(P)-binding Rossmann-fold domains"/>
    <property type="match status" value="1"/>
</dbReference>
<dbReference type="EMBL" id="MN739889">
    <property type="protein sequence ID" value="QHT76101.1"/>
    <property type="molecule type" value="Genomic_DNA"/>
</dbReference>
<proteinExistence type="predicted"/>
<sequence length="273" mass="30710">MNKIIVFGSTGMLGRYIVGYFRLKTNMQVVGITRNEYDVKSGSVKKLRELLCQHQTDAKTVVFNAVGVIPQSQPQQSSDYYVVNFQFSVTLSRVVRELGANYILPATDCVFTGMQGNYDESSVMDCDSDYGHSKRMGEAIRGTIIRVSIVGENPKGISLLEWAKSQQGKTVQGYSNHLWNGITCLEYAKFLDHLIKSNSLWQGVRHIHSPTVVSKAELLQIISDTFDLDLTIKYTETETKCDRSLCSVYDCDYQIPALETQLQELKAFGNETK</sequence>
<evidence type="ECO:0000313" key="2">
    <source>
        <dbReference type="EMBL" id="QHT76101.1"/>
    </source>
</evidence>
<dbReference type="GO" id="GO:0005829">
    <property type="term" value="C:cytosol"/>
    <property type="evidence" value="ECO:0007669"/>
    <property type="project" value="TreeGrafter"/>
</dbReference>
<reference evidence="2" key="1">
    <citation type="journal article" date="2020" name="Nature">
        <title>Giant virus diversity and host interactions through global metagenomics.</title>
        <authorList>
            <person name="Schulz F."/>
            <person name="Roux S."/>
            <person name="Paez-Espino D."/>
            <person name="Jungbluth S."/>
            <person name="Walsh D.A."/>
            <person name="Denef V.J."/>
            <person name="McMahon K.D."/>
            <person name="Konstantinidis K.T."/>
            <person name="Eloe-Fadrosh E.A."/>
            <person name="Kyrpides N.C."/>
            <person name="Woyke T."/>
        </authorList>
    </citation>
    <scope>NUCLEOTIDE SEQUENCE</scope>
    <source>
        <strain evidence="2">GVMAG-M-3300023179-73</strain>
    </source>
</reference>
<dbReference type="GO" id="GO:0019305">
    <property type="term" value="P:dTDP-rhamnose biosynthetic process"/>
    <property type="evidence" value="ECO:0007669"/>
    <property type="project" value="TreeGrafter"/>
</dbReference>
<dbReference type="InterPro" id="IPR005913">
    <property type="entry name" value="dTDP_dehydrorham_reduct"/>
</dbReference>
<dbReference type="AlphaFoldDB" id="A0A6C0H6A0"/>
<dbReference type="GO" id="GO:0008831">
    <property type="term" value="F:dTDP-4-dehydrorhamnose reductase activity"/>
    <property type="evidence" value="ECO:0007669"/>
    <property type="project" value="TreeGrafter"/>
</dbReference>
<dbReference type="PANTHER" id="PTHR10491:SF4">
    <property type="entry name" value="METHIONINE ADENOSYLTRANSFERASE 2 SUBUNIT BETA"/>
    <property type="match status" value="1"/>
</dbReference>
<dbReference type="Pfam" id="PF04321">
    <property type="entry name" value="RmlD_sub_bind"/>
    <property type="match status" value="1"/>
</dbReference>
<evidence type="ECO:0000259" key="1">
    <source>
        <dbReference type="Pfam" id="PF04321"/>
    </source>
</evidence>
<protein>
    <recommendedName>
        <fullName evidence="1">RmlD-like substrate binding domain-containing protein</fullName>
    </recommendedName>
</protein>
<accession>A0A6C0H6A0</accession>
<name>A0A6C0H6A0_9ZZZZ</name>
<dbReference type="Gene3D" id="3.40.50.720">
    <property type="entry name" value="NAD(P)-binding Rossmann-like Domain"/>
    <property type="match status" value="1"/>
</dbReference>
<organism evidence="2">
    <name type="scientific">viral metagenome</name>
    <dbReference type="NCBI Taxonomy" id="1070528"/>
    <lineage>
        <taxon>unclassified sequences</taxon>
        <taxon>metagenomes</taxon>
        <taxon>organismal metagenomes</taxon>
    </lineage>
</organism>
<dbReference type="PANTHER" id="PTHR10491">
    <property type="entry name" value="DTDP-4-DEHYDRORHAMNOSE REDUCTASE"/>
    <property type="match status" value="1"/>
</dbReference>
<dbReference type="InterPro" id="IPR036291">
    <property type="entry name" value="NAD(P)-bd_dom_sf"/>
</dbReference>